<gene>
    <name evidence="1" type="ORF">LACBIDRAFT_310334</name>
</gene>
<dbReference type="HOGENOM" id="CLU_2942105_0_0_1"/>
<dbReference type="GeneID" id="6083149"/>
<dbReference type="InParanoid" id="B0DU48"/>
<dbReference type="OrthoDB" id="10373880at2759"/>
<dbReference type="AlphaFoldDB" id="B0DU48"/>
<evidence type="ECO:0000313" key="2">
    <source>
        <dbReference type="Proteomes" id="UP000001194"/>
    </source>
</evidence>
<dbReference type="EMBL" id="DS547135">
    <property type="protein sequence ID" value="EDR01841.1"/>
    <property type="molecule type" value="Genomic_DNA"/>
</dbReference>
<name>B0DU48_LACBS</name>
<dbReference type="RefSeq" id="XP_001887451.1">
    <property type="nucleotide sequence ID" value="XM_001887416.1"/>
</dbReference>
<accession>B0DU48</accession>
<dbReference type="Proteomes" id="UP000001194">
    <property type="component" value="Unassembled WGS sequence"/>
</dbReference>
<protein>
    <submittedName>
        <fullName evidence="1">Predicted protein</fullName>
    </submittedName>
</protein>
<organism evidence="2">
    <name type="scientific">Laccaria bicolor (strain S238N-H82 / ATCC MYA-4686)</name>
    <name type="common">Bicoloured deceiver</name>
    <name type="synonym">Laccaria laccata var. bicolor</name>
    <dbReference type="NCBI Taxonomy" id="486041"/>
    <lineage>
        <taxon>Eukaryota</taxon>
        <taxon>Fungi</taxon>
        <taxon>Dikarya</taxon>
        <taxon>Basidiomycota</taxon>
        <taxon>Agaricomycotina</taxon>
        <taxon>Agaricomycetes</taxon>
        <taxon>Agaricomycetidae</taxon>
        <taxon>Agaricales</taxon>
        <taxon>Agaricineae</taxon>
        <taxon>Hydnangiaceae</taxon>
        <taxon>Laccaria</taxon>
    </lineage>
</organism>
<keyword evidence="2" id="KW-1185">Reference proteome</keyword>
<evidence type="ECO:0000313" key="1">
    <source>
        <dbReference type="EMBL" id="EDR01841.1"/>
    </source>
</evidence>
<proteinExistence type="predicted"/>
<reference evidence="1 2" key="1">
    <citation type="journal article" date="2008" name="Nature">
        <title>The genome of Laccaria bicolor provides insights into mycorrhizal symbiosis.</title>
        <authorList>
            <person name="Martin F."/>
            <person name="Aerts A."/>
            <person name="Ahren D."/>
            <person name="Brun A."/>
            <person name="Danchin E.G.J."/>
            <person name="Duchaussoy F."/>
            <person name="Gibon J."/>
            <person name="Kohler A."/>
            <person name="Lindquist E."/>
            <person name="Pereda V."/>
            <person name="Salamov A."/>
            <person name="Shapiro H.J."/>
            <person name="Wuyts J."/>
            <person name="Blaudez D."/>
            <person name="Buee M."/>
            <person name="Brokstein P."/>
            <person name="Canbaeck B."/>
            <person name="Cohen D."/>
            <person name="Courty P.E."/>
            <person name="Coutinho P.M."/>
            <person name="Delaruelle C."/>
            <person name="Detter J.C."/>
            <person name="Deveau A."/>
            <person name="DiFazio S."/>
            <person name="Duplessis S."/>
            <person name="Fraissinet-Tachet L."/>
            <person name="Lucic E."/>
            <person name="Frey-Klett P."/>
            <person name="Fourrey C."/>
            <person name="Feussner I."/>
            <person name="Gay G."/>
            <person name="Grimwood J."/>
            <person name="Hoegger P.J."/>
            <person name="Jain P."/>
            <person name="Kilaru S."/>
            <person name="Labbe J."/>
            <person name="Lin Y.C."/>
            <person name="Legue V."/>
            <person name="Le Tacon F."/>
            <person name="Marmeisse R."/>
            <person name="Melayah D."/>
            <person name="Montanini B."/>
            <person name="Muratet M."/>
            <person name="Nehls U."/>
            <person name="Niculita-Hirzel H."/>
            <person name="Oudot-Le Secq M.P."/>
            <person name="Peter M."/>
            <person name="Quesneville H."/>
            <person name="Rajashekar B."/>
            <person name="Reich M."/>
            <person name="Rouhier N."/>
            <person name="Schmutz J."/>
            <person name="Yin T."/>
            <person name="Chalot M."/>
            <person name="Henrissat B."/>
            <person name="Kuees U."/>
            <person name="Lucas S."/>
            <person name="Van de Peer Y."/>
            <person name="Podila G.K."/>
            <person name="Polle A."/>
            <person name="Pukkila P.J."/>
            <person name="Richardson P.M."/>
            <person name="Rouze P."/>
            <person name="Sanders I.R."/>
            <person name="Stajich J.E."/>
            <person name="Tunlid A."/>
            <person name="Tuskan G."/>
            <person name="Grigoriev I.V."/>
        </authorList>
    </citation>
    <scope>NUCLEOTIDE SEQUENCE [LARGE SCALE GENOMIC DNA]</scope>
    <source>
        <strain evidence="2">S238N-H82 / ATCC MYA-4686</strain>
    </source>
</reference>
<dbReference type="KEGG" id="lbc:LACBIDRAFT_310334"/>
<sequence>MRVYEAGDFVNKAKCFLRGPVVLAQSSRSRPHRPTRQVPPGLHHAQRRLCHSHLQHLVPFR</sequence>